<evidence type="ECO:0000313" key="3">
    <source>
        <dbReference type="Proteomes" id="UP001341840"/>
    </source>
</evidence>
<protein>
    <submittedName>
        <fullName evidence="2">Uncharacterized protein</fullName>
    </submittedName>
</protein>
<feature type="region of interest" description="Disordered" evidence="1">
    <location>
        <begin position="1"/>
        <end position="28"/>
    </location>
</feature>
<dbReference type="Proteomes" id="UP001341840">
    <property type="component" value="Unassembled WGS sequence"/>
</dbReference>
<proteinExistence type="predicted"/>
<accession>A0ABU6XRH0</accession>
<dbReference type="EMBL" id="JASCZI010212708">
    <property type="protein sequence ID" value="MED6200136.1"/>
    <property type="molecule type" value="Genomic_DNA"/>
</dbReference>
<name>A0ABU6XRH0_9FABA</name>
<evidence type="ECO:0000256" key="1">
    <source>
        <dbReference type="SAM" id="MobiDB-lite"/>
    </source>
</evidence>
<evidence type="ECO:0000313" key="2">
    <source>
        <dbReference type="EMBL" id="MED6200136.1"/>
    </source>
</evidence>
<organism evidence="2 3">
    <name type="scientific">Stylosanthes scabra</name>
    <dbReference type="NCBI Taxonomy" id="79078"/>
    <lineage>
        <taxon>Eukaryota</taxon>
        <taxon>Viridiplantae</taxon>
        <taxon>Streptophyta</taxon>
        <taxon>Embryophyta</taxon>
        <taxon>Tracheophyta</taxon>
        <taxon>Spermatophyta</taxon>
        <taxon>Magnoliopsida</taxon>
        <taxon>eudicotyledons</taxon>
        <taxon>Gunneridae</taxon>
        <taxon>Pentapetalae</taxon>
        <taxon>rosids</taxon>
        <taxon>fabids</taxon>
        <taxon>Fabales</taxon>
        <taxon>Fabaceae</taxon>
        <taxon>Papilionoideae</taxon>
        <taxon>50 kb inversion clade</taxon>
        <taxon>dalbergioids sensu lato</taxon>
        <taxon>Dalbergieae</taxon>
        <taxon>Pterocarpus clade</taxon>
        <taxon>Stylosanthes</taxon>
    </lineage>
</organism>
<keyword evidence="3" id="KW-1185">Reference proteome</keyword>
<gene>
    <name evidence="2" type="ORF">PIB30_082276</name>
</gene>
<feature type="non-terminal residue" evidence="2">
    <location>
        <position position="65"/>
    </location>
</feature>
<sequence length="65" mass="7020">MRRGGDKLRVAANGASIGAPDQKLSGPEAADEQWRMDSKSILNRFLVNSLLISTLGKGENELKAH</sequence>
<comment type="caution">
    <text evidence="2">The sequence shown here is derived from an EMBL/GenBank/DDBJ whole genome shotgun (WGS) entry which is preliminary data.</text>
</comment>
<reference evidence="2 3" key="1">
    <citation type="journal article" date="2023" name="Plants (Basel)">
        <title>Bridging the Gap: Combining Genomics and Transcriptomics Approaches to Understand Stylosanthes scabra, an Orphan Legume from the Brazilian Caatinga.</title>
        <authorList>
            <person name="Ferreira-Neto J.R.C."/>
            <person name="da Silva M.D."/>
            <person name="Binneck E."/>
            <person name="de Melo N.F."/>
            <person name="da Silva R.H."/>
            <person name="de Melo A.L.T.M."/>
            <person name="Pandolfi V."/>
            <person name="Bustamante F.O."/>
            <person name="Brasileiro-Vidal A.C."/>
            <person name="Benko-Iseppon A.M."/>
        </authorList>
    </citation>
    <scope>NUCLEOTIDE SEQUENCE [LARGE SCALE GENOMIC DNA]</scope>
    <source>
        <tissue evidence="2">Leaves</tissue>
    </source>
</reference>